<feature type="transmembrane region" description="Helical" evidence="6">
    <location>
        <begin position="252"/>
        <end position="270"/>
    </location>
</feature>
<sequence length="302" mass="33178">VGGWSQVYEGLTLVTVTGAGHEDTSKQGKPGPMYYRLSNTLIGFLNLFTLLASIPIIGAGMWIARKSASCESFLQGPLLVLGFVILIVSLAGFIGACFHVACVLWIYLVAMLLLIASLMALIVFGFVVTSPGGGVDVPGRVYKEYHLDDYSPWLRSRVSNPQAWVAIRSCILGSNTCGKIQLWTPYDYLTRNMSPVQSGCCKPPSSCSYAAGAAAQEADCYRWNNAAEALCYDCDSCKAGVLENVRRDWHKLSVLNIVMIILLIGIYSVGCCAFKNAKRAESDFPYGLNRMSKVRPRWDFHW</sequence>
<dbReference type="InterPro" id="IPR018499">
    <property type="entry name" value="Tetraspanin/Peripherin"/>
</dbReference>
<dbReference type="AlphaFoldDB" id="S8BX82"/>
<dbReference type="OrthoDB" id="620353at2759"/>
<comment type="subcellular location">
    <subcellularLocation>
        <location evidence="1">Membrane</location>
        <topology evidence="1">Multi-pass membrane protein</topology>
    </subcellularLocation>
</comment>
<evidence type="ECO:0000256" key="4">
    <source>
        <dbReference type="ARBA" id="ARBA00022989"/>
    </source>
</evidence>
<evidence type="ECO:0008006" key="9">
    <source>
        <dbReference type="Google" id="ProtNLM"/>
    </source>
</evidence>
<reference evidence="7 8" key="1">
    <citation type="journal article" date="2013" name="BMC Genomics">
        <title>The miniature genome of a carnivorous plant Genlisea aurea contains a low number of genes and short non-coding sequences.</title>
        <authorList>
            <person name="Leushkin E.V."/>
            <person name="Sutormin R.A."/>
            <person name="Nabieva E.R."/>
            <person name="Penin A.A."/>
            <person name="Kondrashov A.S."/>
            <person name="Logacheva M.D."/>
        </authorList>
    </citation>
    <scope>NUCLEOTIDE SEQUENCE [LARGE SCALE GENOMIC DNA]</scope>
</reference>
<dbReference type="Pfam" id="PF00335">
    <property type="entry name" value="Tetraspanin"/>
    <property type="match status" value="1"/>
</dbReference>
<dbReference type="PANTHER" id="PTHR32191">
    <property type="entry name" value="TETRASPANIN-8-RELATED"/>
    <property type="match status" value="1"/>
</dbReference>
<keyword evidence="5 6" id="KW-0472">Membrane</keyword>
<feature type="non-terminal residue" evidence="7">
    <location>
        <position position="1"/>
    </location>
</feature>
<organism evidence="7 8">
    <name type="scientific">Genlisea aurea</name>
    <dbReference type="NCBI Taxonomy" id="192259"/>
    <lineage>
        <taxon>Eukaryota</taxon>
        <taxon>Viridiplantae</taxon>
        <taxon>Streptophyta</taxon>
        <taxon>Embryophyta</taxon>
        <taxon>Tracheophyta</taxon>
        <taxon>Spermatophyta</taxon>
        <taxon>Magnoliopsida</taxon>
        <taxon>eudicotyledons</taxon>
        <taxon>Gunneridae</taxon>
        <taxon>Pentapetalae</taxon>
        <taxon>asterids</taxon>
        <taxon>lamiids</taxon>
        <taxon>Lamiales</taxon>
        <taxon>Lentibulariaceae</taxon>
        <taxon>Genlisea</taxon>
    </lineage>
</organism>
<evidence type="ECO:0000313" key="8">
    <source>
        <dbReference type="Proteomes" id="UP000015453"/>
    </source>
</evidence>
<gene>
    <name evidence="7" type="ORF">M569_15569</name>
</gene>
<evidence type="ECO:0000313" key="7">
    <source>
        <dbReference type="EMBL" id="EPS59240.1"/>
    </source>
</evidence>
<dbReference type="GO" id="GO:0016020">
    <property type="term" value="C:membrane"/>
    <property type="evidence" value="ECO:0007669"/>
    <property type="project" value="UniProtKB-SubCell"/>
</dbReference>
<keyword evidence="8" id="KW-1185">Reference proteome</keyword>
<feature type="transmembrane region" description="Helical" evidence="6">
    <location>
        <begin position="76"/>
        <end position="98"/>
    </location>
</feature>
<evidence type="ECO:0000256" key="6">
    <source>
        <dbReference type="SAM" id="Phobius"/>
    </source>
</evidence>
<dbReference type="PRINTS" id="PR00259">
    <property type="entry name" value="TMFOUR"/>
</dbReference>
<evidence type="ECO:0000256" key="2">
    <source>
        <dbReference type="ARBA" id="ARBA00006840"/>
    </source>
</evidence>
<evidence type="ECO:0000256" key="1">
    <source>
        <dbReference type="ARBA" id="ARBA00004141"/>
    </source>
</evidence>
<feature type="transmembrane region" description="Helical" evidence="6">
    <location>
        <begin position="41"/>
        <end position="64"/>
    </location>
</feature>
<proteinExistence type="inferred from homology"/>
<keyword evidence="3 6" id="KW-0812">Transmembrane</keyword>
<evidence type="ECO:0000256" key="3">
    <source>
        <dbReference type="ARBA" id="ARBA00022692"/>
    </source>
</evidence>
<protein>
    <recommendedName>
        <fullName evidence="9">Senescence-associated protein</fullName>
    </recommendedName>
</protein>
<evidence type="ECO:0000256" key="5">
    <source>
        <dbReference type="ARBA" id="ARBA00023136"/>
    </source>
</evidence>
<comment type="similarity">
    <text evidence="2">Belongs to the tetraspanin (TM4SF) family.</text>
</comment>
<feature type="transmembrane region" description="Helical" evidence="6">
    <location>
        <begin position="104"/>
        <end position="128"/>
    </location>
</feature>
<accession>S8BX82</accession>
<dbReference type="InterPro" id="IPR044991">
    <property type="entry name" value="TET_plant"/>
</dbReference>
<dbReference type="EMBL" id="AUSU01008530">
    <property type="protein sequence ID" value="EPS59240.1"/>
    <property type="molecule type" value="Genomic_DNA"/>
</dbReference>
<name>S8BX82_9LAMI</name>
<comment type="caution">
    <text evidence="7">The sequence shown here is derived from an EMBL/GenBank/DDBJ whole genome shotgun (WGS) entry which is preliminary data.</text>
</comment>
<dbReference type="GO" id="GO:0009734">
    <property type="term" value="P:auxin-activated signaling pathway"/>
    <property type="evidence" value="ECO:0007669"/>
    <property type="project" value="InterPro"/>
</dbReference>
<keyword evidence="4 6" id="KW-1133">Transmembrane helix</keyword>
<dbReference type="Proteomes" id="UP000015453">
    <property type="component" value="Unassembled WGS sequence"/>
</dbReference>